<gene>
    <name evidence="6" type="ORF">WA026_007030</name>
</gene>
<protein>
    <recommendedName>
        <fullName evidence="4">60S ribosomal protein L21</fullName>
    </recommendedName>
</protein>
<dbReference type="EMBL" id="JARQZJ010000123">
    <property type="protein sequence ID" value="KAK9889652.1"/>
    <property type="molecule type" value="Genomic_DNA"/>
</dbReference>
<feature type="domain" description="Slingshot N-terminal" evidence="5">
    <location>
        <begin position="82"/>
        <end position="184"/>
    </location>
</feature>
<keyword evidence="7" id="KW-1185">Reference proteome</keyword>
<dbReference type="InterPro" id="IPR036948">
    <property type="entry name" value="Ribosomal_eL21_sf"/>
</dbReference>
<dbReference type="InterPro" id="IPR043588">
    <property type="entry name" value="SSH-N"/>
</dbReference>
<dbReference type="Pfam" id="PF23040">
    <property type="entry name" value="PH_SSH1-like_1st"/>
    <property type="match status" value="1"/>
</dbReference>
<dbReference type="GO" id="GO:0005840">
    <property type="term" value="C:ribosome"/>
    <property type="evidence" value="ECO:0007669"/>
    <property type="project" value="UniProtKB-KW"/>
</dbReference>
<dbReference type="InterPro" id="IPR008991">
    <property type="entry name" value="Translation_prot_SH3-like_sf"/>
</dbReference>
<reference evidence="6 7" key="1">
    <citation type="submission" date="2023-03" db="EMBL/GenBank/DDBJ databases">
        <title>Genome insight into feeding habits of ladybird beetles.</title>
        <authorList>
            <person name="Li H.-S."/>
            <person name="Huang Y.-H."/>
            <person name="Pang H."/>
        </authorList>
    </citation>
    <scope>NUCLEOTIDE SEQUENCE [LARGE SCALE GENOMIC DNA]</scope>
    <source>
        <strain evidence="6">SYSU_2023b</strain>
        <tissue evidence="6">Whole body</tissue>
    </source>
</reference>
<sequence>MKVYKVGDIVDINGNGTVQKVMAYNAYHGRTGRVFNVTANALGVIRVSIRVVKTNEKLRKEAKEEGSYVNLRRLPKQPRPNHIAVKLESIHPGRTRYLVVVSRMGSRGEESCLLGIDCNEKTTVGLVLRVLADTSIRLDGDGGFSVSVCGRHHIFKPVSVQAMWLRLNSYECVFAYCDLCNEKTEHSATRFSHHSQAELRQILRTHACACGSLVRLAKHTNELVVHVG</sequence>
<evidence type="ECO:0000256" key="2">
    <source>
        <dbReference type="ARBA" id="ARBA00022980"/>
    </source>
</evidence>
<name>A0AAW1VBH7_9CUCU</name>
<dbReference type="Proteomes" id="UP001431783">
    <property type="component" value="Unassembled WGS sequence"/>
</dbReference>
<keyword evidence="3" id="KW-0687">Ribonucleoprotein</keyword>
<proteinExistence type="inferred from homology"/>
<dbReference type="InterPro" id="IPR018259">
    <property type="entry name" value="Ribosomal_eL21_CS"/>
</dbReference>
<dbReference type="Pfam" id="PF01157">
    <property type="entry name" value="Ribosomal_L21e"/>
    <property type="match status" value="1"/>
</dbReference>
<dbReference type="PANTHER" id="PTHR45864">
    <property type="entry name" value="SLINGSHOT PROTEIN PHOSPHATASE HOMOLOG"/>
    <property type="match status" value="1"/>
</dbReference>
<evidence type="ECO:0000256" key="1">
    <source>
        <dbReference type="ARBA" id="ARBA00008427"/>
    </source>
</evidence>
<dbReference type="AlphaFoldDB" id="A0AAW1VBH7"/>
<comment type="similarity">
    <text evidence="1">Belongs to the eukaryotic ribosomal protein eL21 family.</text>
</comment>
<dbReference type="SUPFAM" id="SSF50104">
    <property type="entry name" value="Translation proteins SH3-like domain"/>
    <property type="match status" value="1"/>
</dbReference>
<dbReference type="Gene3D" id="2.30.30.70">
    <property type="entry name" value="Ribosomal protein L21"/>
    <property type="match status" value="1"/>
</dbReference>
<dbReference type="PROSITE" id="PS01171">
    <property type="entry name" value="RIBOSOMAL_L21E"/>
    <property type="match status" value="1"/>
</dbReference>
<dbReference type="GO" id="GO:0006412">
    <property type="term" value="P:translation"/>
    <property type="evidence" value="ECO:0007669"/>
    <property type="project" value="InterPro"/>
</dbReference>
<dbReference type="InterPro" id="IPR001147">
    <property type="entry name" value="Ribosomal_eL21"/>
</dbReference>
<evidence type="ECO:0000256" key="4">
    <source>
        <dbReference type="ARBA" id="ARBA00035327"/>
    </source>
</evidence>
<accession>A0AAW1VBH7</accession>
<dbReference type="GO" id="GO:0003779">
    <property type="term" value="F:actin binding"/>
    <property type="evidence" value="ECO:0007669"/>
    <property type="project" value="InterPro"/>
</dbReference>
<evidence type="ECO:0000313" key="6">
    <source>
        <dbReference type="EMBL" id="KAK9889652.1"/>
    </source>
</evidence>
<dbReference type="GO" id="GO:1990904">
    <property type="term" value="C:ribonucleoprotein complex"/>
    <property type="evidence" value="ECO:0007669"/>
    <property type="project" value="UniProtKB-KW"/>
</dbReference>
<keyword evidence="2" id="KW-0689">Ribosomal protein</keyword>
<evidence type="ECO:0000313" key="7">
    <source>
        <dbReference type="Proteomes" id="UP001431783"/>
    </source>
</evidence>
<dbReference type="InterPro" id="IPR043587">
    <property type="entry name" value="Phosphatase_SSH-like"/>
</dbReference>
<evidence type="ECO:0000256" key="3">
    <source>
        <dbReference type="ARBA" id="ARBA00023274"/>
    </source>
</evidence>
<dbReference type="GO" id="GO:0030837">
    <property type="term" value="P:negative regulation of actin filament polymerization"/>
    <property type="evidence" value="ECO:0007669"/>
    <property type="project" value="InterPro"/>
</dbReference>
<evidence type="ECO:0000259" key="5">
    <source>
        <dbReference type="Pfam" id="PF23040"/>
    </source>
</evidence>
<organism evidence="6 7">
    <name type="scientific">Henosepilachna vigintioctopunctata</name>
    <dbReference type="NCBI Taxonomy" id="420089"/>
    <lineage>
        <taxon>Eukaryota</taxon>
        <taxon>Metazoa</taxon>
        <taxon>Ecdysozoa</taxon>
        <taxon>Arthropoda</taxon>
        <taxon>Hexapoda</taxon>
        <taxon>Insecta</taxon>
        <taxon>Pterygota</taxon>
        <taxon>Neoptera</taxon>
        <taxon>Endopterygota</taxon>
        <taxon>Coleoptera</taxon>
        <taxon>Polyphaga</taxon>
        <taxon>Cucujiformia</taxon>
        <taxon>Coccinelloidea</taxon>
        <taxon>Coccinellidae</taxon>
        <taxon>Epilachninae</taxon>
        <taxon>Epilachnini</taxon>
        <taxon>Henosepilachna</taxon>
    </lineage>
</organism>
<dbReference type="GO" id="GO:0003735">
    <property type="term" value="F:structural constituent of ribosome"/>
    <property type="evidence" value="ECO:0007669"/>
    <property type="project" value="InterPro"/>
</dbReference>
<dbReference type="PANTHER" id="PTHR45864:SF2">
    <property type="entry name" value="PROTEIN PHOSPHATASE SLINGSHOT"/>
    <property type="match status" value="1"/>
</dbReference>
<dbReference type="GO" id="GO:0016791">
    <property type="term" value="F:phosphatase activity"/>
    <property type="evidence" value="ECO:0007669"/>
    <property type="project" value="InterPro"/>
</dbReference>
<comment type="caution">
    <text evidence="6">The sequence shown here is derived from an EMBL/GenBank/DDBJ whole genome shotgun (WGS) entry which is preliminary data.</text>
</comment>